<evidence type="ECO:0000256" key="2">
    <source>
        <dbReference type="ARBA" id="ARBA00023242"/>
    </source>
</evidence>
<keyword evidence="5" id="KW-1185">Reference proteome</keyword>
<dbReference type="InterPro" id="IPR001138">
    <property type="entry name" value="Zn2Cys6_DnaBD"/>
</dbReference>
<reference evidence="4" key="1">
    <citation type="submission" date="2023-01" db="EMBL/GenBank/DDBJ databases">
        <authorList>
            <person name="Piombo E."/>
        </authorList>
    </citation>
    <scope>NUCLEOTIDE SEQUENCE</scope>
</reference>
<comment type="subcellular location">
    <subcellularLocation>
        <location evidence="1">Nucleus</location>
    </subcellularLocation>
</comment>
<organism evidence="4 5">
    <name type="scientific">Clonostachys chloroleuca</name>
    <dbReference type="NCBI Taxonomy" id="1926264"/>
    <lineage>
        <taxon>Eukaryota</taxon>
        <taxon>Fungi</taxon>
        <taxon>Dikarya</taxon>
        <taxon>Ascomycota</taxon>
        <taxon>Pezizomycotina</taxon>
        <taxon>Sordariomycetes</taxon>
        <taxon>Hypocreomycetidae</taxon>
        <taxon>Hypocreales</taxon>
        <taxon>Bionectriaceae</taxon>
        <taxon>Clonostachys</taxon>
    </lineage>
</organism>
<evidence type="ECO:0000256" key="1">
    <source>
        <dbReference type="ARBA" id="ARBA00004123"/>
    </source>
</evidence>
<dbReference type="GO" id="GO:0005634">
    <property type="term" value="C:nucleus"/>
    <property type="evidence" value="ECO:0007669"/>
    <property type="project" value="UniProtKB-SubCell"/>
</dbReference>
<dbReference type="PANTHER" id="PTHR31001">
    <property type="entry name" value="UNCHARACTERIZED TRANSCRIPTIONAL REGULATORY PROTEIN"/>
    <property type="match status" value="1"/>
</dbReference>
<name>A0AA35QBI6_9HYPO</name>
<dbReference type="CDD" id="cd00067">
    <property type="entry name" value="GAL4"/>
    <property type="match status" value="1"/>
</dbReference>
<dbReference type="Gene3D" id="4.10.240.10">
    <property type="entry name" value="Zn(2)-C6 fungal-type DNA-binding domain"/>
    <property type="match status" value="1"/>
</dbReference>
<dbReference type="GO" id="GO:0008270">
    <property type="term" value="F:zinc ion binding"/>
    <property type="evidence" value="ECO:0007669"/>
    <property type="project" value="InterPro"/>
</dbReference>
<keyword evidence="2" id="KW-0539">Nucleus</keyword>
<protein>
    <recommendedName>
        <fullName evidence="3">Zn(2)-C6 fungal-type domain-containing protein</fullName>
    </recommendedName>
</protein>
<sequence length="309" mass="35150">MVTDPVFQRHRAVLSCTRCRGRKKKCNRMLPCNNCLRQGAECNYSHRNESHVLRHENRFHELPPLLTAAAHKDDETTWVIHGPVQKDEVGDLEMLASYLYIMINGLLKYDRNYGCRGHVELIIPCPASSVNYLLESCIFEPRYDYISTAVLIPILFNLRSQYCTTRPRAVDPSFLYPELLENDSVKFSLIYLGARMYAAQLGSTRGKLPHGSCLQFKVAAIENIRQAVEGCTVISEADILAVLFMTMSYNKHLDNHCEWTAHMDGIEKMISLRGGWDNGKHGELIKDLYSWCMEYGTSSSLCASFAPDI</sequence>
<dbReference type="SMART" id="SM00066">
    <property type="entry name" value="GAL4"/>
    <property type="match status" value="1"/>
</dbReference>
<dbReference type="AlphaFoldDB" id="A0AA35QBI6"/>
<evidence type="ECO:0000259" key="3">
    <source>
        <dbReference type="PROSITE" id="PS50048"/>
    </source>
</evidence>
<dbReference type="InterPro" id="IPR036864">
    <property type="entry name" value="Zn2-C6_fun-type_DNA-bd_sf"/>
</dbReference>
<comment type="caution">
    <text evidence="4">The sequence shown here is derived from an EMBL/GenBank/DDBJ whole genome shotgun (WGS) entry which is preliminary data.</text>
</comment>
<proteinExistence type="predicted"/>
<evidence type="ECO:0000313" key="4">
    <source>
        <dbReference type="EMBL" id="CAI6098929.1"/>
    </source>
</evidence>
<dbReference type="Proteomes" id="UP001160390">
    <property type="component" value="Unassembled WGS sequence"/>
</dbReference>
<dbReference type="PROSITE" id="PS00463">
    <property type="entry name" value="ZN2_CY6_FUNGAL_1"/>
    <property type="match status" value="1"/>
</dbReference>
<dbReference type="Pfam" id="PF00172">
    <property type="entry name" value="Zn_clus"/>
    <property type="match status" value="1"/>
</dbReference>
<gene>
    <name evidence="4" type="ORF">CCHLO57077_00002982</name>
</gene>
<evidence type="ECO:0000313" key="5">
    <source>
        <dbReference type="Proteomes" id="UP001160390"/>
    </source>
</evidence>
<feature type="domain" description="Zn(2)-C6 fungal-type" evidence="3">
    <location>
        <begin position="15"/>
        <end position="44"/>
    </location>
</feature>
<dbReference type="EMBL" id="CABFNP030001299">
    <property type="protein sequence ID" value="CAI6098929.1"/>
    <property type="molecule type" value="Genomic_DNA"/>
</dbReference>
<dbReference type="SUPFAM" id="SSF57701">
    <property type="entry name" value="Zn2/Cys6 DNA-binding domain"/>
    <property type="match status" value="1"/>
</dbReference>
<dbReference type="GO" id="GO:0000981">
    <property type="term" value="F:DNA-binding transcription factor activity, RNA polymerase II-specific"/>
    <property type="evidence" value="ECO:0007669"/>
    <property type="project" value="InterPro"/>
</dbReference>
<dbReference type="InterPro" id="IPR050613">
    <property type="entry name" value="Sec_Metabolite_Reg"/>
</dbReference>
<accession>A0AA35QBI6</accession>
<dbReference type="PROSITE" id="PS50048">
    <property type="entry name" value="ZN2_CY6_FUNGAL_2"/>
    <property type="match status" value="1"/>
</dbReference>